<gene>
    <name evidence="1" type="ORF">NUW54_g14699</name>
</gene>
<reference evidence="1" key="1">
    <citation type="submission" date="2022-08" db="EMBL/GenBank/DDBJ databases">
        <title>Genome Sequence of Pycnoporus sanguineus.</title>
        <authorList>
            <person name="Buettner E."/>
        </authorList>
    </citation>
    <scope>NUCLEOTIDE SEQUENCE</scope>
    <source>
        <strain evidence="1">CG-C14</strain>
    </source>
</reference>
<proteinExistence type="predicted"/>
<sequence>MVQLIDMTGASVTNKGIYYEPGKEPPPEGPPKLHLLIESNEEWRVEQAVREIKRLLVEASAAALQAEMRNPTAPSGRYSVV</sequence>
<dbReference type="EMBL" id="JANSHE010007837">
    <property type="protein sequence ID" value="KAJ2955907.1"/>
    <property type="molecule type" value="Genomic_DNA"/>
</dbReference>
<protein>
    <submittedName>
        <fullName evidence="1">Uncharacterized protein</fullName>
    </submittedName>
</protein>
<name>A0ACC1MC14_9APHY</name>
<comment type="caution">
    <text evidence="1">The sequence shown here is derived from an EMBL/GenBank/DDBJ whole genome shotgun (WGS) entry which is preliminary data.</text>
</comment>
<accession>A0ACC1MC14</accession>
<organism evidence="1 2">
    <name type="scientific">Trametes sanguinea</name>
    <dbReference type="NCBI Taxonomy" id="158606"/>
    <lineage>
        <taxon>Eukaryota</taxon>
        <taxon>Fungi</taxon>
        <taxon>Dikarya</taxon>
        <taxon>Basidiomycota</taxon>
        <taxon>Agaricomycotina</taxon>
        <taxon>Agaricomycetes</taxon>
        <taxon>Polyporales</taxon>
        <taxon>Polyporaceae</taxon>
        <taxon>Trametes</taxon>
    </lineage>
</organism>
<evidence type="ECO:0000313" key="1">
    <source>
        <dbReference type="EMBL" id="KAJ2955907.1"/>
    </source>
</evidence>
<evidence type="ECO:0000313" key="2">
    <source>
        <dbReference type="Proteomes" id="UP001144978"/>
    </source>
</evidence>
<keyword evidence="2" id="KW-1185">Reference proteome</keyword>
<dbReference type="Proteomes" id="UP001144978">
    <property type="component" value="Unassembled WGS sequence"/>
</dbReference>